<organism evidence="1 2">
    <name type="scientific">Panagrolaimus sp. ES5</name>
    <dbReference type="NCBI Taxonomy" id="591445"/>
    <lineage>
        <taxon>Eukaryota</taxon>
        <taxon>Metazoa</taxon>
        <taxon>Ecdysozoa</taxon>
        <taxon>Nematoda</taxon>
        <taxon>Chromadorea</taxon>
        <taxon>Rhabditida</taxon>
        <taxon>Tylenchina</taxon>
        <taxon>Panagrolaimomorpha</taxon>
        <taxon>Panagrolaimoidea</taxon>
        <taxon>Panagrolaimidae</taxon>
        <taxon>Panagrolaimus</taxon>
    </lineage>
</organism>
<accession>A0AC34FTY1</accession>
<reference evidence="2" key="1">
    <citation type="submission" date="2022-11" db="UniProtKB">
        <authorList>
            <consortium name="WormBaseParasite"/>
        </authorList>
    </citation>
    <scope>IDENTIFICATION</scope>
</reference>
<evidence type="ECO:0000313" key="2">
    <source>
        <dbReference type="WBParaSite" id="ES5_v2.g20825.t1"/>
    </source>
</evidence>
<evidence type="ECO:0000313" key="1">
    <source>
        <dbReference type="Proteomes" id="UP000887579"/>
    </source>
</evidence>
<sequence>MIWKNDVIHGYKNNARCSHGEYILPNTAVEISAIIYGIEKNVDVLKYDINGENATLIDETRYFTIEGDTNNLETFVWFEFISDGSLQLTGFEMSYKHLSKSFKFGKLKN</sequence>
<proteinExistence type="predicted"/>
<dbReference type="WBParaSite" id="ES5_v2.g20825.t1">
    <property type="protein sequence ID" value="ES5_v2.g20825.t1"/>
    <property type="gene ID" value="ES5_v2.g20825"/>
</dbReference>
<name>A0AC34FTY1_9BILA</name>
<dbReference type="Proteomes" id="UP000887579">
    <property type="component" value="Unplaced"/>
</dbReference>
<protein>
    <submittedName>
        <fullName evidence="2">Uncharacterized protein</fullName>
    </submittedName>
</protein>